<proteinExistence type="predicted"/>
<evidence type="ECO:0000313" key="6">
    <source>
        <dbReference type="EMBL" id="KAG1905365.1"/>
    </source>
</evidence>
<dbReference type="InterPro" id="IPR027417">
    <property type="entry name" value="P-loop_NTPase"/>
</dbReference>
<comment type="caution">
    <text evidence="6">The sequence shown here is derived from an EMBL/GenBank/DDBJ whole genome shotgun (WGS) entry which is preliminary data.</text>
</comment>
<feature type="non-terminal residue" evidence="6">
    <location>
        <position position="688"/>
    </location>
</feature>
<evidence type="ECO:0000256" key="2">
    <source>
        <dbReference type="ARBA" id="ARBA00022801"/>
    </source>
</evidence>
<feature type="domain" description="DNA2/NAM7 helicase-like C-terminal" evidence="5">
    <location>
        <begin position="578"/>
        <end position="679"/>
    </location>
</feature>
<dbReference type="InterPro" id="IPR041679">
    <property type="entry name" value="DNA2/NAM7-like_C"/>
</dbReference>
<feature type="non-terminal residue" evidence="6">
    <location>
        <position position="1"/>
    </location>
</feature>
<dbReference type="Pfam" id="PF13087">
    <property type="entry name" value="AAA_12"/>
    <property type="match status" value="1"/>
</dbReference>
<dbReference type="GeneID" id="64654864"/>
<name>A0AAD4EFL1_9AGAM</name>
<dbReference type="GO" id="GO:0016787">
    <property type="term" value="F:hydrolase activity"/>
    <property type="evidence" value="ECO:0007669"/>
    <property type="project" value="UniProtKB-KW"/>
</dbReference>
<dbReference type="Pfam" id="PF13604">
    <property type="entry name" value="AAA_30"/>
    <property type="match status" value="1"/>
</dbReference>
<evidence type="ECO:0000313" key="7">
    <source>
        <dbReference type="Proteomes" id="UP001195769"/>
    </source>
</evidence>
<dbReference type="GO" id="GO:0005524">
    <property type="term" value="F:ATP binding"/>
    <property type="evidence" value="ECO:0007669"/>
    <property type="project" value="UniProtKB-KW"/>
</dbReference>
<sequence>VALIVRHCHSPPSSTMPTATRLLYQHLMEVDSGQLSAHIISESNLIEEQHQNEGRALGLAGGFAPTGELAMLAIADTSTIIIIEFELKKKKRNARDKRPVTLASESGNTAAREFLTQNLLRRTTGFLYAFDVASIALALFQTLDLRIANAIDIQSVSKTRVPLTIVKQAVGDLHCVHDVNINKIFCDDTINHLPVAPAANNGITPLALRAWIAHCLSQLSSMEDRLAQVPPVDTFRLSDENRIRNNHHQACTSPHHAFIDIGGRDGRGFTVNGKVGIPQGRTAKLATTNSLSLASKSIGSIKIVGREDPTQAESQRAQKVLEILQGLINLEHDNPWVQLIFFSSPRDDFQWPPAWTEEANDADIVRYRANRVSRPLNPSQTKAVEQMLQQSNDKRLTVIQGPPGTGKTTVIASFVQTALAGGLSGIWLIAQSNVAVKNIAEKLADFGLTNWKLLVSKDFFEYWHEHLYANIRANIIISEDFKAPNFGQELRNSPVILCTLSMLSSFALRMHGGFKAAPLRTLVIDEASQIEIGDYIPLFTSHTSIRKVCFIGDDKQLPPYGQDDIQDLKSIFEVKHIKDRAIFLDTQYRMPPRIGQFISTFVYDGLLESNPQHSVTNERMACHFINIPSQEQSHRTSWKNVEECQTILHIATMLQAKNKQFRIITPYDAQRSLIEECLKLNELDWEDK</sequence>
<dbReference type="Gene3D" id="3.40.50.300">
    <property type="entry name" value="P-loop containing nucleotide triphosphate hydrolases"/>
    <property type="match status" value="2"/>
</dbReference>
<keyword evidence="3" id="KW-0347">Helicase</keyword>
<dbReference type="PANTHER" id="PTHR43788:SF8">
    <property type="entry name" value="DNA-BINDING PROTEIN SMUBP-2"/>
    <property type="match status" value="1"/>
</dbReference>
<dbReference type="SUPFAM" id="SSF52540">
    <property type="entry name" value="P-loop containing nucleoside triphosphate hydrolases"/>
    <property type="match status" value="1"/>
</dbReference>
<gene>
    <name evidence="6" type="ORF">F5891DRAFT_1008997</name>
</gene>
<dbReference type="Proteomes" id="UP001195769">
    <property type="component" value="Unassembled WGS sequence"/>
</dbReference>
<dbReference type="GO" id="GO:0043139">
    <property type="term" value="F:5'-3' DNA helicase activity"/>
    <property type="evidence" value="ECO:0007669"/>
    <property type="project" value="TreeGrafter"/>
</dbReference>
<organism evidence="6 7">
    <name type="scientific">Suillus fuscotomentosus</name>
    <dbReference type="NCBI Taxonomy" id="1912939"/>
    <lineage>
        <taxon>Eukaryota</taxon>
        <taxon>Fungi</taxon>
        <taxon>Dikarya</taxon>
        <taxon>Basidiomycota</taxon>
        <taxon>Agaricomycotina</taxon>
        <taxon>Agaricomycetes</taxon>
        <taxon>Agaricomycetidae</taxon>
        <taxon>Boletales</taxon>
        <taxon>Suillineae</taxon>
        <taxon>Suillaceae</taxon>
        <taxon>Suillus</taxon>
    </lineage>
</organism>
<dbReference type="EMBL" id="JABBWK010000007">
    <property type="protein sequence ID" value="KAG1905365.1"/>
    <property type="molecule type" value="Genomic_DNA"/>
</dbReference>
<dbReference type="PANTHER" id="PTHR43788">
    <property type="entry name" value="DNA2/NAM7 HELICASE FAMILY MEMBER"/>
    <property type="match status" value="1"/>
</dbReference>
<dbReference type="InterPro" id="IPR050534">
    <property type="entry name" value="Coronavir_polyprotein_1ab"/>
</dbReference>
<keyword evidence="4" id="KW-0067">ATP-binding</keyword>
<evidence type="ECO:0000256" key="4">
    <source>
        <dbReference type="ARBA" id="ARBA00022840"/>
    </source>
</evidence>
<keyword evidence="2 6" id="KW-0378">Hydrolase</keyword>
<accession>A0AAD4EFL1</accession>
<keyword evidence="1" id="KW-0547">Nucleotide-binding</keyword>
<keyword evidence="7" id="KW-1185">Reference proteome</keyword>
<evidence type="ECO:0000256" key="1">
    <source>
        <dbReference type="ARBA" id="ARBA00022741"/>
    </source>
</evidence>
<reference evidence="6" key="1">
    <citation type="journal article" date="2020" name="New Phytol.">
        <title>Comparative genomics reveals dynamic genome evolution in host specialist ectomycorrhizal fungi.</title>
        <authorList>
            <person name="Lofgren L.A."/>
            <person name="Nguyen N.H."/>
            <person name="Vilgalys R."/>
            <person name="Ruytinx J."/>
            <person name="Liao H.L."/>
            <person name="Branco S."/>
            <person name="Kuo A."/>
            <person name="LaButti K."/>
            <person name="Lipzen A."/>
            <person name="Andreopoulos W."/>
            <person name="Pangilinan J."/>
            <person name="Riley R."/>
            <person name="Hundley H."/>
            <person name="Na H."/>
            <person name="Barry K."/>
            <person name="Grigoriev I.V."/>
            <person name="Stajich J.E."/>
            <person name="Kennedy P.G."/>
        </authorList>
    </citation>
    <scope>NUCLEOTIDE SEQUENCE</scope>
    <source>
        <strain evidence="6">FC203</strain>
    </source>
</reference>
<evidence type="ECO:0000256" key="3">
    <source>
        <dbReference type="ARBA" id="ARBA00022806"/>
    </source>
</evidence>
<dbReference type="AlphaFoldDB" id="A0AAD4EFL1"/>
<evidence type="ECO:0000259" key="5">
    <source>
        <dbReference type="Pfam" id="PF13087"/>
    </source>
</evidence>
<protein>
    <submittedName>
        <fullName evidence="6">P-loop containing nucleoside triphosphate hydrolase protein</fullName>
    </submittedName>
</protein>
<dbReference type="CDD" id="cd17934">
    <property type="entry name" value="DEXXQc_Upf1-like"/>
    <property type="match status" value="1"/>
</dbReference>
<dbReference type="RefSeq" id="XP_041230940.1">
    <property type="nucleotide sequence ID" value="XM_041360566.1"/>
</dbReference>